<evidence type="ECO:0000313" key="1">
    <source>
        <dbReference type="EMBL" id="CUN82377.1"/>
    </source>
</evidence>
<proteinExistence type="predicted"/>
<organism evidence="1 2">
    <name type="scientific">Blautia obeum</name>
    <dbReference type="NCBI Taxonomy" id="40520"/>
    <lineage>
        <taxon>Bacteria</taxon>
        <taxon>Bacillati</taxon>
        <taxon>Bacillota</taxon>
        <taxon>Clostridia</taxon>
        <taxon>Lachnospirales</taxon>
        <taxon>Lachnospiraceae</taxon>
        <taxon>Blautia</taxon>
    </lineage>
</organism>
<name>A0A174A242_9FIRM</name>
<protein>
    <submittedName>
        <fullName evidence="1">Uncharacterized protein</fullName>
    </submittedName>
</protein>
<evidence type="ECO:0000313" key="2">
    <source>
        <dbReference type="Proteomes" id="UP000095447"/>
    </source>
</evidence>
<dbReference type="AlphaFoldDB" id="A0A174A242"/>
<gene>
    <name evidence="1" type="ORF">ERS852395_01423</name>
</gene>
<accession>A0A174A242</accession>
<reference evidence="1 2" key="1">
    <citation type="submission" date="2015-09" db="EMBL/GenBank/DDBJ databases">
        <authorList>
            <consortium name="Pathogen Informatics"/>
        </authorList>
    </citation>
    <scope>NUCLEOTIDE SEQUENCE [LARGE SCALE GENOMIC DNA]</scope>
    <source>
        <strain evidence="1 2">2789STDY5608838</strain>
    </source>
</reference>
<dbReference type="EMBL" id="CYZA01000006">
    <property type="protein sequence ID" value="CUN82377.1"/>
    <property type="molecule type" value="Genomic_DNA"/>
</dbReference>
<sequence length="180" mass="21325">MGNYYEGKLIFGLKRNLPDELLHDLSVLASERSCDRDIKPLLQHRELKESKWMNHYRALYPTYTLEFSEGVWFLTASFCMKGYMYLGDDLGQDIYDFLYPYFNLDILDEADGGYIGTIEDEDGTYRKEFYANYERFNKIIESREYLCKGCYKKMDGSLCDDWKYCERAYDIGRGDTIEDS</sequence>
<dbReference type="RefSeq" id="WP_055053169.1">
    <property type="nucleotide sequence ID" value="NZ_CYZA01000006.1"/>
</dbReference>
<dbReference type="Proteomes" id="UP000095447">
    <property type="component" value="Unassembled WGS sequence"/>
</dbReference>